<keyword evidence="3" id="KW-1185">Reference proteome</keyword>
<evidence type="ECO:0000313" key="2">
    <source>
        <dbReference type="EMBL" id="MQL83678.1"/>
    </source>
</evidence>
<comment type="caution">
    <text evidence="2">The sequence shown here is derived from an EMBL/GenBank/DDBJ whole genome shotgun (WGS) entry which is preliminary data.</text>
</comment>
<protein>
    <submittedName>
        <fullName evidence="2">Uncharacterized protein</fullName>
    </submittedName>
</protein>
<name>A0A843UJJ9_COLES</name>
<organism evidence="2 3">
    <name type="scientific">Colocasia esculenta</name>
    <name type="common">Wild taro</name>
    <name type="synonym">Arum esculentum</name>
    <dbReference type="NCBI Taxonomy" id="4460"/>
    <lineage>
        <taxon>Eukaryota</taxon>
        <taxon>Viridiplantae</taxon>
        <taxon>Streptophyta</taxon>
        <taxon>Embryophyta</taxon>
        <taxon>Tracheophyta</taxon>
        <taxon>Spermatophyta</taxon>
        <taxon>Magnoliopsida</taxon>
        <taxon>Liliopsida</taxon>
        <taxon>Araceae</taxon>
        <taxon>Aroideae</taxon>
        <taxon>Colocasieae</taxon>
        <taxon>Colocasia</taxon>
    </lineage>
</organism>
<feature type="region of interest" description="Disordered" evidence="1">
    <location>
        <begin position="176"/>
        <end position="202"/>
    </location>
</feature>
<proteinExistence type="predicted"/>
<gene>
    <name evidence="2" type="ORF">Taro_016186</name>
</gene>
<dbReference type="AlphaFoldDB" id="A0A843UJJ9"/>
<feature type="non-terminal residue" evidence="2">
    <location>
        <position position="1"/>
    </location>
</feature>
<dbReference type="Proteomes" id="UP000652761">
    <property type="component" value="Unassembled WGS sequence"/>
</dbReference>
<accession>A0A843UJJ9</accession>
<feature type="region of interest" description="Disordered" evidence="1">
    <location>
        <begin position="1"/>
        <end position="54"/>
    </location>
</feature>
<reference evidence="2" key="1">
    <citation type="submission" date="2017-07" db="EMBL/GenBank/DDBJ databases">
        <title>Taro Niue Genome Assembly and Annotation.</title>
        <authorList>
            <person name="Atibalentja N."/>
            <person name="Keating K."/>
            <person name="Fields C.J."/>
        </authorList>
    </citation>
    <scope>NUCLEOTIDE SEQUENCE</scope>
    <source>
        <strain evidence="2">Niue_2</strain>
        <tissue evidence="2">Leaf</tissue>
    </source>
</reference>
<evidence type="ECO:0000256" key="1">
    <source>
        <dbReference type="SAM" id="MobiDB-lite"/>
    </source>
</evidence>
<dbReference type="EMBL" id="NMUH01000711">
    <property type="protein sequence ID" value="MQL83678.1"/>
    <property type="molecule type" value="Genomic_DNA"/>
</dbReference>
<sequence length="232" mass="24754">ASSAFPESHFCFPHSQPRSTPRVRANRVWRASDSKGGARRIDSSPRALQGSTAGGLPLLSLLSSTGIPPSPHHRSSPLFLRRPTTTCRYLAAIDVVEDEKERLASQQPLHTALQRGEVGQTTGITCQGLEDLPGDLHHIEASAGADPDHVLEALGGPDVVVDVLGQGRLAQPRHAVDGHNVRPSRPSQVDDAPEQLQPVHGGKGRDAYVRRLHVAVVGHAVTLSRPSSTPLS</sequence>
<evidence type="ECO:0000313" key="3">
    <source>
        <dbReference type="Proteomes" id="UP000652761"/>
    </source>
</evidence>